<proteinExistence type="predicted"/>
<sequence>MVHGLRLVYNRRRLYRQDGLEVMRVLSAWLAHRCSCTGVPPSLLFR</sequence>
<dbReference type="AlphaFoldDB" id="D4DU38"/>
<evidence type="ECO:0000313" key="1">
    <source>
        <dbReference type="EMBL" id="EFE48621.1"/>
    </source>
</evidence>
<evidence type="ECO:0000313" key="2">
    <source>
        <dbReference type="Proteomes" id="UP000005536"/>
    </source>
</evidence>
<comment type="caution">
    <text evidence="1">The sequence shown here is derived from an EMBL/GenBank/DDBJ whole genome shotgun (WGS) entry which is preliminary data.</text>
</comment>
<accession>D4DU38</accession>
<dbReference type="EMBL" id="ADBF01000253">
    <property type="protein sequence ID" value="EFE48621.1"/>
    <property type="molecule type" value="Genomic_DNA"/>
</dbReference>
<reference evidence="1 2" key="1">
    <citation type="submission" date="2010-02" db="EMBL/GenBank/DDBJ databases">
        <authorList>
            <person name="Weinstock G."/>
            <person name="Sodergren E."/>
            <person name="Clifton S."/>
            <person name="Fulton L."/>
            <person name="Fulton B."/>
            <person name="Courtney L."/>
            <person name="Fronick C."/>
            <person name="Harrison M."/>
            <person name="Strong C."/>
            <person name="Farmer C."/>
            <person name="Delahaunty K."/>
            <person name="Markovic C."/>
            <person name="Hall O."/>
            <person name="Minx P."/>
            <person name="Tomlinson C."/>
            <person name="Mitreva M."/>
            <person name="Nelson J."/>
            <person name="Hou S."/>
            <person name="Wollam A."/>
            <person name="Pepin K.H."/>
            <person name="Johnson M."/>
            <person name="Bhonagiri V."/>
            <person name="Zhang X."/>
            <person name="Suruliraj S."/>
            <person name="Warren W."/>
            <person name="Chinwalla A."/>
            <person name="Mardis E.R."/>
            <person name="Wilson R.K."/>
        </authorList>
    </citation>
    <scope>NUCLEOTIDE SEQUENCE [LARGE SCALE GENOMIC DNA]</scope>
    <source>
        <strain evidence="1 2">ATCC 29315</strain>
    </source>
</reference>
<organism evidence="1 2">
    <name type="scientific">Neisseria elongata subsp. glycolytica ATCC 29315</name>
    <dbReference type="NCBI Taxonomy" id="546263"/>
    <lineage>
        <taxon>Bacteria</taxon>
        <taxon>Pseudomonadati</taxon>
        <taxon>Pseudomonadota</taxon>
        <taxon>Betaproteobacteria</taxon>
        <taxon>Neisseriales</taxon>
        <taxon>Neisseriaceae</taxon>
        <taxon>Neisseria</taxon>
    </lineage>
</organism>
<gene>
    <name evidence="1" type="ORF">NEIELOOT_02595</name>
</gene>
<dbReference type="Proteomes" id="UP000005536">
    <property type="component" value="Unassembled WGS sequence"/>
</dbReference>
<protein>
    <submittedName>
        <fullName evidence="1">Uncharacterized protein</fullName>
    </submittedName>
</protein>
<name>D4DU38_NEIEG</name>